<keyword evidence="2" id="KW-1185">Reference proteome</keyword>
<sequence>MKKYDNQKHQTGRDAMPGCTLWTDGLICAFEVLRGHKKHKPQDTFGGKKQFSRNTKTSSSYGDGIDTLDDNIQTGNHWIPIGWSRITQLVESIKVNGCWETQHTEFTIDDDEVTVADIAVPYREQPVGPTWWCHVDAGHHSVKSWLTNSKWLHPAISIALRDESKLISERMKHLLYEVPVRVAGGLLFELLGQSAGDPYAEEDDIPVVLRSWQAQNFLVTALHVKGSGTNINVLGVSEVQELLTAGGGNLPQTIHEVIALLASRLARWDDRLFRKYIFGAADEVELKFMDRRNHEDLHLFSIILNQEIRRLSSQVIRVKWSLHAREEIVFELLQHLRGNAAKHLLEGITKSTRQMIEEQEAVRGRLFTVQDVMQSTVRAWLQDKSLRVTHNLGVFGGCGLVLSIITGLFGINVDGIPGSENSPYAFLLFSCVLGLLGIVLIFIGLLYLGLKNPVMEEEVEVRKMELQELVKMFQQEAESHAQLRKSDSKPKMGSASALLPGGYDSYVLMPQDHNQ</sequence>
<gene>
    <name evidence="1" type="ORF">L2E82_21646</name>
</gene>
<accession>A0ACB9DWL2</accession>
<proteinExistence type="predicted"/>
<protein>
    <submittedName>
        <fullName evidence="1">Uncharacterized protein</fullName>
    </submittedName>
</protein>
<dbReference type="EMBL" id="CM042012">
    <property type="protein sequence ID" value="KAI3750805.1"/>
    <property type="molecule type" value="Genomic_DNA"/>
</dbReference>
<organism evidence="1 2">
    <name type="scientific">Cichorium intybus</name>
    <name type="common">Chicory</name>
    <dbReference type="NCBI Taxonomy" id="13427"/>
    <lineage>
        <taxon>Eukaryota</taxon>
        <taxon>Viridiplantae</taxon>
        <taxon>Streptophyta</taxon>
        <taxon>Embryophyta</taxon>
        <taxon>Tracheophyta</taxon>
        <taxon>Spermatophyta</taxon>
        <taxon>Magnoliopsida</taxon>
        <taxon>eudicotyledons</taxon>
        <taxon>Gunneridae</taxon>
        <taxon>Pentapetalae</taxon>
        <taxon>asterids</taxon>
        <taxon>campanulids</taxon>
        <taxon>Asterales</taxon>
        <taxon>Asteraceae</taxon>
        <taxon>Cichorioideae</taxon>
        <taxon>Cichorieae</taxon>
        <taxon>Cichoriinae</taxon>
        <taxon>Cichorium</taxon>
    </lineage>
</organism>
<comment type="caution">
    <text evidence="1">The sequence shown here is derived from an EMBL/GenBank/DDBJ whole genome shotgun (WGS) entry which is preliminary data.</text>
</comment>
<evidence type="ECO:0000313" key="2">
    <source>
        <dbReference type="Proteomes" id="UP001055811"/>
    </source>
</evidence>
<dbReference type="Proteomes" id="UP001055811">
    <property type="component" value="Linkage Group LG04"/>
</dbReference>
<name>A0ACB9DWL2_CICIN</name>
<reference evidence="1 2" key="2">
    <citation type="journal article" date="2022" name="Mol. Ecol. Resour.">
        <title>The genomes of chicory, endive, great burdock and yacon provide insights into Asteraceae paleo-polyploidization history and plant inulin production.</title>
        <authorList>
            <person name="Fan W."/>
            <person name="Wang S."/>
            <person name="Wang H."/>
            <person name="Wang A."/>
            <person name="Jiang F."/>
            <person name="Liu H."/>
            <person name="Zhao H."/>
            <person name="Xu D."/>
            <person name="Zhang Y."/>
        </authorList>
    </citation>
    <scope>NUCLEOTIDE SEQUENCE [LARGE SCALE GENOMIC DNA]</scope>
    <source>
        <strain evidence="2">cv. Punajuju</strain>
        <tissue evidence="1">Leaves</tissue>
    </source>
</reference>
<reference evidence="2" key="1">
    <citation type="journal article" date="2022" name="Mol. Ecol. Resour.">
        <title>The genomes of chicory, endive, great burdock and yacon provide insights into Asteraceae palaeo-polyploidization history and plant inulin production.</title>
        <authorList>
            <person name="Fan W."/>
            <person name="Wang S."/>
            <person name="Wang H."/>
            <person name="Wang A."/>
            <person name="Jiang F."/>
            <person name="Liu H."/>
            <person name="Zhao H."/>
            <person name="Xu D."/>
            <person name="Zhang Y."/>
        </authorList>
    </citation>
    <scope>NUCLEOTIDE SEQUENCE [LARGE SCALE GENOMIC DNA]</scope>
    <source>
        <strain evidence="2">cv. Punajuju</strain>
    </source>
</reference>
<evidence type="ECO:0000313" key="1">
    <source>
        <dbReference type="EMBL" id="KAI3750805.1"/>
    </source>
</evidence>